<proteinExistence type="predicted"/>
<dbReference type="InterPro" id="IPR052922">
    <property type="entry name" value="Cytidylate_Kinase-2"/>
</dbReference>
<dbReference type="Gene3D" id="3.40.50.300">
    <property type="entry name" value="P-loop containing nucleotide triphosphate hydrolases"/>
    <property type="match status" value="1"/>
</dbReference>
<dbReference type="PANTHER" id="PTHR37816:SF2">
    <property type="entry name" value="DNA TOPOLOGY MODULATION PROTEIN FLAR-RELATED PROTEIN"/>
    <property type="match status" value="1"/>
</dbReference>
<dbReference type="EMBL" id="JAENIL010000007">
    <property type="protein sequence ID" value="MBK1876258.1"/>
    <property type="molecule type" value="Genomic_DNA"/>
</dbReference>
<dbReference type="InterPro" id="IPR027417">
    <property type="entry name" value="P-loop_NTPase"/>
</dbReference>
<evidence type="ECO:0000313" key="2">
    <source>
        <dbReference type="Proteomes" id="UP000617628"/>
    </source>
</evidence>
<organism evidence="1 2">
    <name type="scientific">Pelagicoccus mobilis</name>
    <dbReference type="NCBI Taxonomy" id="415221"/>
    <lineage>
        <taxon>Bacteria</taxon>
        <taxon>Pseudomonadati</taxon>
        <taxon>Verrucomicrobiota</taxon>
        <taxon>Opitutia</taxon>
        <taxon>Puniceicoccales</taxon>
        <taxon>Pelagicoccaceae</taxon>
        <taxon>Pelagicoccus</taxon>
    </lineage>
</organism>
<name>A0A934RZC0_9BACT</name>
<reference evidence="1" key="1">
    <citation type="submission" date="2021-01" db="EMBL/GenBank/DDBJ databases">
        <title>Modified the classification status of verrucomicrobia.</title>
        <authorList>
            <person name="Feng X."/>
        </authorList>
    </citation>
    <scope>NUCLEOTIDE SEQUENCE</scope>
    <source>
        <strain evidence="1">KCTC 13126</strain>
    </source>
</reference>
<gene>
    <name evidence="1" type="ORF">JIN87_05225</name>
</gene>
<dbReference type="RefSeq" id="WP_200354472.1">
    <property type="nucleotide sequence ID" value="NZ_JAENIL010000007.1"/>
</dbReference>
<accession>A0A934RZC0</accession>
<sequence length="175" mass="19647">MLRIIVFGNSGSGKSTLAASIAKLPDVAHLDLDTVAWKPSQPGVRETLHTSFEAIDSFTDAHSSWVIEGCYSTLLDYAADEANEMIFLNPGITACQENCRSRPWESHKYESKEAQDKNLSMLLDWVAEYETRDDEFSLQQHQMLFEAFDGTKFELTSNAQALSKAEEFLLKSART</sequence>
<dbReference type="AlphaFoldDB" id="A0A934RZC0"/>
<dbReference type="PANTHER" id="PTHR37816">
    <property type="entry name" value="YALI0E33011P"/>
    <property type="match status" value="1"/>
</dbReference>
<comment type="caution">
    <text evidence="1">The sequence shown here is derived from an EMBL/GenBank/DDBJ whole genome shotgun (WGS) entry which is preliminary data.</text>
</comment>
<evidence type="ECO:0008006" key="3">
    <source>
        <dbReference type="Google" id="ProtNLM"/>
    </source>
</evidence>
<keyword evidence="2" id="KW-1185">Reference proteome</keyword>
<protein>
    <recommendedName>
        <fullName evidence="3">Shikimate kinase</fullName>
    </recommendedName>
</protein>
<dbReference type="SUPFAM" id="SSF52540">
    <property type="entry name" value="P-loop containing nucleoside triphosphate hydrolases"/>
    <property type="match status" value="1"/>
</dbReference>
<evidence type="ECO:0000313" key="1">
    <source>
        <dbReference type="EMBL" id="MBK1876258.1"/>
    </source>
</evidence>
<dbReference type="Proteomes" id="UP000617628">
    <property type="component" value="Unassembled WGS sequence"/>
</dbReference>